<protein>
    <recommendedName>
        <fullName evidence="3">Lipoprotein</fullName>
    </recommendedName>
</protein>
<dbReference type="AlphaFoldDB" id="A0A0M9DM84"/>
<name>A0A0M9DM84_9BACI</name>
<proteinExistence type="predicted"/>
<sequence>MKKWIFPILMLMLLAACQSPKQEVHYIAKSEHWKAVYHSNAKEGLRLFYLGDDDDLGPLQITLEGTKESLTLDDAQLNKDGYYSFTKKESEKIFKRDTKPEIHMHWQSKNETLEVKNH</sequence>
<reference evidence="1 2" key="1">
    <citation type="submission" date="2015-07" db="EMBL/GenBank/DDBJ databases">
        <title>Genome sequencing project for genomic taxonomy and phylogenomics of Bacillus-like bacteria.</title>
        <authorList>
            <person name="Liu B."/>
            <person name="Wang J."/>
            <person name="Zhu Y."/>
            <person name="Liu G."/>
            <person name="Chen Q."/>
            <person name="Chen Z."/>
            <person name="Che J."/>
            <person name="Ge C."/>
            <person name="Shi H."/>
            <person name="Pan Z."/>
            <person name="Liu X."/>
        </authorList>
    </citation>
    <scope>NUCLEOTIDE SEQUENCE [LARGE SCALE GENOMIC DNA]</scope>
    <source>
        <strain evidence="1 2">DSM 54</strain>
    </source>
</reference>
<organism evidence="1 2">
    <name type="scientific">Lysinibacillus macroides</name>
    <dbReference type="NCBI Taxonomy" id="33935"/>
    <lineage>
        <taxon>Bacteria</taxon>
        <taxon>Bacillati</taxon>
        <taxon>Bacillota</taxon>
        <taxon>Bacilli</taxon>
        <taxon>Bacillales</taxon>
        <taxon>Bacillaceae</taxon>
        <taxon>Lysinibacillus</taxon>
    </lineage>
</organism>
<dbReference type="Proteomes" id="UP000037977">
    <property type="component" value="Unassembled WGS sequence"/>
</dbReference>
<evidence type="ECO:0008006" key="3">
    <source>
        <dbReference type="Google" id="ProtNLM"/>
    </source>
</evidence>
<gene>
    <name evidence="1" type="ORF">ADM90_09590</name>
</gene>
<keyword evidence="2" id="KW-1185">Reference proteome</keyword>
<evidence type="ECO:0000313" key="1">
    <source>
        <dbReference type="EMBL" id="KOY83493.1"/>
    </source>
</evidence>
<dbReference type="EMBL" id="LGCI01000005">
    <property type="protein sequence ID" value="KOY83493.1"/>
    <property type="molecule type" value="Genomic_DNA"/>
</dbReference>
<dbReference type="OrthoDB" id="2736286at2"/>
<evidence type="ECO:0000313" key="2">
    <source>
        <dbReference type="Proteomes" id="UP000037977"/>
    </source>
</evidence>
<dbReference type="PATRIC" id="fig|33935.3.peg.1420"/>
<accession>A0A0M9DM84</accession>
<comment type="caution">
    <text evidence="1">The sequence shown here is derived from an EMBL/GenBank/DDBJ whole genome shotgun (WGS) entry which is preliminary data.</text>
</comment>
<dbReference type="RefSeq" id="WP_053994738.1">
    <property type="nucleotide sequence ID" value="NZ_CP065643.1"/>
</dbReference>
<dbReference type="STRING" id="33935.ADM90_09590"/>
<dbReference type="PROSITE" id="PS51257">
    <property type="entry name" value="PROKAR_LIPOPROTEIN"/>
    <property type="match status" value="1"/>
</dbReference>